<dbReference type="AlphaFoldDB" id="A0AAV5JZF1"/>
<comment type="subunit">
    <text evidence="1">Component of the SCF-type E3 ligase complex.</text>
</comment>
<dbReference type="PANTHER" id="PTHR12874">
    <property type="entry name" value="F-BOX ONLY PROTEIN 48-RELATED"/>
    <property type="match status" value="1"/>
</dbReference>
<dbReference type="EMBL" id="BPVZ01000054">
    <property type="protein sequence ID" value="GKV20059.1"/>
    <property type="molecule type" value="Genomic_DNA"/>
</dbReference>
<dbReference type="Gene3D" id="1.20.1280.50">
    <property type="match status" value="1"/>
</dbReference>
<dbReference type="Proteomes" id="UP001054252">
    <property type="component" value="Unassembled WGS sequence"/>
</dbReference>
<evidence type="ECO:0000259" key="3">
    <source>
        <dbReference type="PROSITE" id="PS50181"/>
    </source>
</evidence>
<evidence type="ECO:0000313" key="5">
    <source>
        <dbReference type="Proteomes" id="UP001054252"/>
    </source>
</evidence>
<sequence>MANESLSFSDFPDDIQLCIVSFLSPPDIASFACTCRRAVSLCRSDSQLWYTLCDRRWGSKTQIKRWGGGNITYKLLYRTLNEWENLIGFWRRCGQSNVAVSSPLLVLFEWGPSFLACSRVSPSQNGSYQVKKMPFLWMGISPDGQIANFLDREGHSEILSGDFECWLEFVCLDQNLVPVNVNFMGSGHVLVEENVSFSYENIEERKGRNGFRRSSSSENLQGEDSEEVNVGTESGYPGSLPDRFLSEMYAHFANRTSPSSDKSWRKQKRKEKERQSRRKWEPEHFLKIVDCTPTPERPLQGLWKGICSDMNLDFYIVRYDEIGGIICRKVGDLSSSYSAPVFWTSRPIFMESPFSAAEERIYDDRIHLEPLAAEDHNQHQHSLTDIEAVTRILCINSSYDIAIPGLAGREADCQHGEGRIWQYKNGTFGFGFLRDQFIIDLKHIIQGGSLLDTEYS</sequence>
<keyword evidence="1" id="KW-0833">Ubl conjugation pathway</keyword>
<dbReference type="InterPro" id="IPR001810">
    <property type="entry name" value="F-box_dom"/>
</dbReference>
<proteinExistence type="predicted"/>
<dbReference type="CDD" id="cd09917">
    <property type="entry name" value="F-box_SF"/>
    <property type="match status" value="1"/>
</dbReference>
<comment type="function">
    <text evidence="1">Acts as a component of a SCF E3 ubiquitin ligase complexes.</text>
</comment>
<reference evidence="4 5" key="1">
    <citation type="journal article" date="2021" name="Commun. Biol.">
        <title>The genome of Shorea leprosula (Dipterocarpaceae) highlights the ecological relevance of drought in aseasonal tropical rainforests.</title>
        <authorList>
            <person name="Ng K.K.S."/>
            <person name="Kobayashi M.J."/>
            <person name="Fawcett J.A."/>
            <person name="Hatakeyama M."/>
            <person name="Paape T."/>
            <person name="Ng C.H."/>
            <person name="Ang C.C."/>
            <person name="Tnah L.H."/>
            <person name="Lee C.T."/>
            <person name="Nishiyama T."/>
            <person name="Sese J."/>
            <person name="O'Brien M.J."/>
            <person name="Copetti D."/>
            <person name="Mohd Noor M.I."/>
            <person name="Ong R.C."/>
            <person name="Putra M."/>
            <person name="Sireger I.Z."/>
            <person name="Indrioko S."/>
            <person name="Kosugi Y."/>
            <person name="Izuno A."/>
            <person name="Isagi Y."/>
            <person name="Lee S.L."/>
            <person name="Shimizu K.K."/>
        </authorList>
    </citation>
    <scope>NUCLEOTIDE SEQUENCE [LARGE SCALE GENOMIC DNA]</scope>
    <source>
        <strain evidence="4">214</strain>
    </source>
</reference>
<dbReference type="GO" id="GO:0016567">
    <property type="term" value="P:protein ubiquitination"/>
    <property type="evidence" value="ECO:0007669"/>
    <property type="project" value="UniProtKB-UniRule"/>
</dbReference>
<dbReference type="PANTHER" id="PTHR12874:SF28">
    <property type="entry name" value="F-BOX PROTEIN"/>
    <property type="match status" value="1"/>
</dbReference>
<dbReference type="GO" id="GO:0005634">
    <property type="term" value="C:nucleus"/>
    <property type="evidence" value="ECO:0007669"/>
    <property type="project" value="UniProtKB-SubCell"/>
</dbReference>
<dbReference type="PROSITE" id="PS50181">
    <property type="entry name" value="FBOX"/>
    <property type="match status" value="1"/>
</dbReference>
<dbReference type="GO" id="GO:0019005">
    <property type="term" value="C:SCF ubiquitin ligase complex"/>
    <property type="evidence" value="ECO:0007669"/>
    <property type="project" value="UniProtKB-UniRule"/>
</dbReference>
<dbReference type="SUPFAM" id="SSF81383">
    <property type="entry name" value="F-box domain"/>
    <property type="match status" value="1"/>
</dbReference>
<comment type="subcellular location">
    <subcellularLocation>
        <location evidence="1">Nucleus</location>
    </subcellularLocation>
</comment>
<dbReference type="GO" id="GO:0009740">
    <property type="term" value="P:gibberellic acid mediated signaling pathway"/>
    <property type="evidence" value="ECO:0007669"/>
    <property type="project" value="TreeGrafter"/>
</dbReference>
<keyword evidence="1" id="KW-0539">Nucleus</keyword>
<name>A0AAV5JZF1_9ROSI</name>
<dbReference type="GO" id="GO:0031146">
    <property type="term" value="P:SCF-dependent proteasomal ubiquitin-dependent protein catabolic process"/>
    <property type="evidence" value="ECO:0007669"/>
    <property type="project" value="UniProtKB-UniRule"/>
</dbReference>
<feature type="domain" description="F-box" evidence="3">
    <location>
        <begin position="5"/>
        <end position="52"/>
    </location>
</feature>
<evidence type="ECO:0000256" key="1">
    <source>
        <dbReference type="RuleBase" id="RU369085"/>
    </source>
</evidence>
<evidence type="ECO:0000313" key="4">
    <source>
        <dbReference type="EMBL" id="GKV20059.1"/>
    </source>
</evidence>
<comment type="pathway">
    <text evidence="1">Protein modification; protein ubiquitination.</text>
</comment>
<accession>A0AAV5JZF1</accession>
<organism evidence="4 5">
    <name type="scientific">Rubroshorea leprosula</name>
    <dbReference type="NCBI Taxonomy" id="152421"/>
    <lineage>
        <taxon>Eukaryota</taxon>
        <taxon>Viridiplantae</taxon>
        <taxon>Streptophyta</taxon>
        <taxon>Embryophyta</taxon>
        <taxon>Tracheophyta</taxon>
        <taxon>Spermatophyta</taxon>
        <taxon>Magnoliopsida</taxon>
        <taxon>eudicotyledons</taxon>
        <taxon>Gunneridae</taxon>
        <taxon>Pentapetalae</taxon>
        <taxon>rosids</taxon>
        <taxon>malvids</taxon>
        <taxon>Malvales</taxon>
        <taxon>Dipterocarpaceae</taxon>
        <taxon>Rubroshorea</taxon>
    </lineage>
</organism>
<dbReference type="Pfam" id="PF12937">
    <property type="entry name" value="F-box-like"/>
    <property type="match status" value="1"/>
</dbReference>
<dbReference type="GO" id="GO:0005737">
    <property type="term" value="C:cytoplasm"/>
    <property type="evidence" value="ECO:0007669"/>
    <property type="project" value="TreeGrafter"/>
</dbReference>
<feature type="region of interest" description="Disordered" evidence="2">
    <location>
        <begin position="208"/>
        <end position="236"/>
    </location>
</feature>
<gene>
    <name evidence="4" type="ORF">SLEP1_g30232</name>
</gene>
<protein>
    <recommendedName>
        <fullName evidence="1">F-box protein</fullName>
    </recommendedName>
</protein>
<evidence type="ECO:0000256" key="2">
    <source>
        <dbReference type="SAM" id="MobiDB-lite"/>
    </source>
</evidence>
<keyword evidence="5" id="KW-1185">Reference proteome</keyword>
<comment type="caution">
    <text evidence="4">The sequence shown here is derived from an EMBL/GenBank/DDBJ whole genome shotgun (WGS) entry which is preliminary data.</text>
</comment>
<dbReference type="InterPro" id="IPR036047">
    <property type="entry name" value="F-box-like_dom_sf"/>
</dbReference>
<feature type="region of interest" description="Disordered" evidence="2">
    <location>
        <begin position="255"/>
        <end position="278"/>
    </location>
</feature>